<sequence length="432" mass="47701">MVARISSGASPSGAARYNENKVEKGEAERLAVRNFKGVVQPVGEMTYAVVAGKLEDQAGLNQRIGKPTFHASLSLAPGEKPSSAELLAMADQYMQGMGYGRQPYVVYQHHDTDHTHVHIVSVRVDDKGKKVPDNHERERSNKLRQQIEQDFGLQAAQRTAVKKERVELVPLQYGQGDLKRELSDVVQGVLRGFQFSSMAQYNQLLGIYNVKAIEVPQPGKAPGLVYSLLDSQKNTVGTPFAASTLPYQPTLSTVTRRADAGKKIKGDRVKGVRKVAYTALTGSANWTDFQVKLSAVGIETLPHRGADGNLFGISYVDVRSKAIYGGSELGKAYTAGSLKNTFGPDYTYPIDRPLDAGKTASIEHKQQQSKQLVDKPAQDQSVKQRESQDQNQSPMHNQDMIRQFLNALAGPEENDNEHELKSMLKRARQRNR</sequence>
<feature type="domain" description="MobA/VirD2-like nuclease" evidence="2">
    <location>
        <begin position="17"/>
        <end position="153"/>
    </location>
</feature>
<evidence type="ECO:0000313" key="4">
    <source>
        <dbReference type="Proteomes" id="UP000238375"/>
    </source>
</evidence>
<protein>
    <submittedName>
        <fullName evidence="3">Relaxase/mobilization nuclease-like protein</fullName>
    </submittedName>
</protein>
<dbReference type="RefSeq" id="WP_106139191.1">
    <property type="nucleotide sequence ID" value="NZ_PVTE01000015.1"/>
</dbReference>
<gene>
    <name evidence="3" type="ORF">CLV58_115139</name>
</gene>
<evidence type="ECO:0000259" key="2">
    <source>
        <dbReference type="Pfam" id="PF03432"/>
    </source>
</evidence>
<keyword evidence="4" id="KW-1185">Reference proteome</keyword>
<organism evidence="3 4">
    <name type="scientific">Spirosoma oryzae</name>
    <dbReference type="NCBI Taxonomy" id="1469603"/>
    <lineage>
        <taxon>Bacteria</taxon>
        <taxon>Pseudomonadati</taxon>
        <taxon>Bacteroidota</taxon>
        <taxon>Cytophagia</taxon>
        <taxon>Cytophagales</taxon>
        <taxon>Cytophagaceae</taxon>
        <taxon>Spirosoma</taxon>
    </lineage>
</organism>
<feature type="region of interest" description="Disordered" evidence="1">
    <location>
        <begin position="1"/>
        <end position="23"/>
    </location>
</feature>
<evidence type="ECO:0000313" key="3">
    <source>
        <dbReference type="EMBL" id="PRY35056.1"/>
    </source>
</evidence>
<dbReference type="AlphaFoldDB" id="A0A2T0SNU9"/>
<dbReference type="Pfam" id="PF03432">
    <property type="entry name" value="Relaxase"/>
    <property type="match status" value="1"/>
</dbReference>
<comment type="caution">
    <text evidence="3">The sequence shown here is derived from an EMBL/GenBank/DDBJ whole genome shotgun (WGS) entry which is preliminary data.</text>
</comment>
<feature type="compositionally biased region" description="Basic residues" evidence="1">
    <location>
        <begin position="423"/>
        <end position="432"/>
    </location>
</feature>
<dbReference type="InterPro" id="IPR005094">
    <property type="entry name" value="Endonuclease_MobA/VirD2"/>
</dbReference>
<feature type="compositionally biased region" description="Basic and acidic residues" evidence="1">
    <location>
        <begin position="361"/>
        <end position="388"/>
    </location>
</feature>
<name>A0A2T0SNU9_9BACT</name>
<feature type="region of interest" description="Disordered" evidence="1">
    <location>
        <begin position="360"/>
        <end position="432"/>
    </location>
</feature>
<evidence type="ECO:0000256" key="1">
    <source>
        <dbReference type="SAM" id="MobiDB-lite"/>
    </source>
</evidence>
<accession>A0A2T0SNU9</accession>
<dbReference type="Proteomes" id="UP000238375">
    <property type="component" value="Unassembled WGS sequence"/>
</dbReference>
<dbReference type="EMBL" id="PVTE01000015">
    <property type="protein sequence ID" value="PRY35056.1"/>
    <property type="molecule type" value="Genomic_DNA"/>
</dbReference>
<proteinExistence type="predicted"/>
<reference evidence="3 4" key="1">
    <citation type="submission" date="2018-03" db="EMBL/GenBank/DDBJ databases">
        <title>Genomic Encyclopedia of Archaeal and Bacterial Type Strains, Phase II (KMG-II): from individual species to whole genera.</title>
        <authorList>
            <person name="Goeker M."/>
        </authorList>
    </citation>
    <scope>NUCLEOTIDE SEQUENCE [LARGE SCALE GENOMIC DNA]</scope>
    <source>
        <strain evidence="3 4">DSM 28354</strain>
    </source>
</reference>
<dbReference type="OrthoDB" id="915634at2"/>